<organism evidence="1 2">
    <name type="scientific">Klebsormidium nitens</name>
    <name type="common">Green alga</name>
    <name type="synonym">Ulothrix nitens</name>
    <dbReference type="NCBI Taxonomy" id="105231"/>
    <lineage>
        <taxon>Eukaryota</taxon>
        <taxon>Viridiplantae</taxon>
        <taxon>Streptophyta</taxon>
        <taxon>Klebsormidiophyceae</taxon>
        <taxon>Klebsormidiales</taxon>
        <taxon>Klebsormidiaceae</taxon>
        <taxon>Klebsormidium</taxon>
    </lineage>
</organism>
<evidence type="ECO:0000313" key="2">
    <source>
        <dbReference type="Proteomes" id="UP000054558"/>
    </source>
</evidence>
<dbReference type="AlphaFoldDB" id="A0A0U9HK55"/>
<accession>A0A0U9HK55</accession>
<name>A0A0U9HK55_KLENI</name>
<dbReference type="Proteomes" id="UP000054558">
    <property type="component" value="Unassembled WGS sequence"/>
</dbReference>
<evidence type="ECO:0000313" key="1">
    <source>
        <dbReference type="EMBL" id="GAQ84694.1"/>
    </source>
</evidence>
<protein>
    <submittedName>
        <fullName evidence="1">Uncharacterized protein</fullName>
    </submittedName>
</protein>
<reference evidence="1 2" key="1">
    <citation type="journal article" date="2014" name="Nat. Commun.">
        <title>Klebsormidium flaccidum genome reveals primary factors for plant terrestrial adaptation.</title>
        <authorList>
            <person name="Hori K."/>
            <person name="Maruyama F."/>
            <person name="Fujisawa T."/>
            <person name="Togashi T."/>
            <person name="Yamamoto N."/>
            <person name="Seo M."/>
            <person name="Sato S."/>
            <person name="Yamada T."/>
            <person name="Mori H."/>
            <person name="Tajima N."/>
            <person name="Moriyama T."/>
            <person name="Ikeuchi M."/>
            <person name="Watanabe M."/>
            <person name="Wada H."/>
            <person name="Kobayashi K."/>
            <person name="Saito M."/>
            <person name="Masuda T."/>
            <person name="Sasaki-Sekimoto Y."/>
            <person name="Mashiguchi K."/>
            <person name="Awai K."/>
            <person name="Shimojima M."/>
            <person name="Masuda S."/>
            <person name="Iwai M."/>
            <person name="Nobusawa T."/>
            <person name="Narise T."/>
            <person name="Kondo S."/>
            <person name="Saito H."/>
            <person name="Sato R."/>
            <person name="Murakawa M."/>
            <person name="Ihara Y."/>
            <person name="Oshima-Yamada Y."/>
            <person name="Ohtaka K."/>
            <person name="Satoh M."/>
            <person name="Sonobe K."/>
            <person name="Ishii M."/>
            <person name="Ohtani R."/>
            <person name="Kanamori-Sato M."/>
            <person name="Honoki R."/>
            <person name="Miyazaki D."/>
            <person name="Mochizuki H."/>
            <person name="Umetsu J."/>
            <person name="Higashi K."/>
            <person name="Shibata D."/>
            <person name="Kamiya Y."/>
            <person name="Sato N."/>
            <person name="Nakamura Y."/>
            <person name="Tabata S."/>
            <person name="Ida S."/>
            <person name="Kurokawa K."/>
            <person name="Ohta H."/>
        </authorList>
    </citation>
    <scope>NUCLEOTIDE SEQUENCE [LARGE SCALE GENOMIC DNA]</scope>
    <source>
        <strain evidence="1 2">NIES-2285</strain>
    </source>
</reference>
<sequence>MLFGIYASISVVVHLFAEGYLSTGTWGDRQLRLCADMVWSTLTWPRLYNETSATVIGLTRCSPNACNWIATRVEQEKRKAAEFQLDCYIRADKTGQAPYFDQNSDDMADL</sequence>
<keyword evidence="2" id="KW-1185">Reference proteome</keyword>
<gene>
    <name evidence="1" type="ORF">KFL_002010130</name>
</gene>
<dbReference type="EMBL" id="DF237150">
    <property type="protein sequence ID" value="GAQ84694.1"/>
    <property type="molecule type" value="Genomic_DNA"/>
</dbReference>
<proteinExistence type="predicted"/>